<evidence type="ECO:0000313" key="2">
    <source>
        <dbReference type="Proteomes" id="UP001458880"/>
    </source>
</evidence>
<comment type="caution">
    <text evidence="1">The sequence shown here is derived from an EMBL/GenBank/DDBJ whole genome shotgun (WGS) entry which is preliminary data.</text>
</comment>
<keyword evidence="2" id="KW-1185">Reference proteome</keyword>
<proteinExistence type="predicted"/>
<protein>
    <submittedName>
        <fullName evidence="1">Uncharacterized protein</fullName>
    </submittedName>
</protein>
<sequence>MLAEAASCVIHNFASLRESINRLNVAWNSELSLGSQLQRPREEGHRKKTLQDACTTSTIYFIPHWNTSEKENAPGNFRSFPPPPTDTSIPFTDSGILAAAHILTQNSPLHPPFACRKWNEKREDDAPIHGKLLLIQYESWHYAAAGAADALGRDHVLIVVVFGVNIGDYIFVGTMLPPELRMLWGEITF</sequence>
<organism evidence="1 2">
    <name type="scientific">Popillia japonica</name>
    <name type="common">Japanese beetle</name>
    <dbReference type="NCBI Taxonomy" id="7064"/>
    <lineage>
        <taxon>Eukaryota</taxon>
        <taxon>Metazoa</taxon>
        <taxon>Ecdysozoa</taxon>
        <taxon>Arthropoda</taxon>
        <taxon>Hexapoda</taxon>
        <taxon>Insecta</taxon>
        <taxon>Pterygota</taxon>
        <taxon>Neoptera</taxon>
        <taxon>Endopterygota</taxon>
        <taxon>Coleoptera</taxon>
        <taxon>Polyphaga</taxon>
        <taxon>Scarabaeiformia</taxon>
        <taxon>Scarabaeidae</taxon>
        <taxon>Rutelinae</taxon>
        <taxon>Popillia</taxon>
    </lineage>
</organism>
<dbReference type="Proteomes" id="UP001458880">
    <property type="component" value="Unassembled WGS sequence"/>
</dbReference>
<dbReference type="EMBL" id="JASPKY010000329">
    <property type="protein sequence ID" value="KAK9708442.1"/>
    <property type="molecule type" value="Genomic_DNA"/>
</dbReference>
<evidence type="ECO:0000313" key="1">
    <source>
        <dbReference type="EMBL" id="KAK9708442.1"/>
    </source>
</evidence>
<accession>A0AAW1JW28</accession>
<reference evidence="1 2" key="1">
    <citation type="journal article" date="2024" name="BMC Genomics">
        <title>De novo assembly and annotation of Popillia japonica's genome with initial clues to its potential as an invasive pest.</title>
        <authorList>
            <person name="Cucini C."/>
            <person name="Boschi S."/>
            <person name="Funari R."/>
            <person name="Cardaioli E."/>
            <person name="Iannotti N."/>
            <person name="Marturano G."/>
            <person name="Paoli F."/>
            <person name="Bruttini M."/>
            <person name="Carapelli A."/>
            <person name="Frati F."/>
            <person name="Nardi F."/>
        </authorList>
    </citation>
    <scope>NUCLEOTIDE SEQUENCE [LARGE SCALE GENOMIC DNA]</scope>
    <source>
        <strain evidence="1">DMR45628</strain>
    </source>
</reference>
<dbReference type="AlphaFoldDB" id="A0AAW1JW28"/>
<name>A0AAW1JW28_POPJA</name>
<gene>
    <name evidence="1" type="ORF">QE152_g27195</name>
</gene>